<feature type="binding site" description="axial binding residue" evidence="11">
    <location>
        <position position="469"/>
    </location>
    <ligand>
        <name>heme</name>
        <dbReference type="ChEBI" id="CHEBI:30413"/>
    </ligand>
    <ligandPart>
        <name>Fe</name>
        <dbReference type="ChEBI" id="CHEBI:18248"/>
    </ligandPart>
</feature>
<dbReference type="InterPro" id="IPR050665">
    <property type="entry name" value="Cytochrome_P450_Monooxygen"/>
</dbReference>
<dbReference type="GO" id="GO:0046872">
    <property type="term" value="F:metal ion binding"/>
    <property type="evidence" value="ECO:0007669"/>
    <property type="project" value="UniProtKB-KW"/>
</dbReference>
<evidence type="ECO:0000256" key="1">
    <source>
        <dbReference type="ARBA" id="ARBA00004370"/>
    </source>
</evidence>
<feature type="transmembrane region" description="Helical" evidence="13">
    <location>
        <begin position="12"/>
        <end position="33"/>
    </location>
</feature>
<evidence type="ECO:0000256" key="2">
    <source>
        <dbReference type="ARBA" id="ARBA00010617"/>
    </source>
</evidence>
<dbReference type="InterPro" id="IPR002401">
    <property type="entry name" value="Cyt_P450_E_grp-I"/>
</dbReference>
<evidence type="ECO:0000256" key="8">
    <source>
        <dbReference type="ARBA" id="ARBA00023004"/>
    </source>
</evidence>
<evidence type="ECO:0000256" key="13">
    <source>
        <dbReference type="SAM" id="Phobius"/>
    </source>
</evidence>
<evidence type="ECO:0000313" key="15">
    <source>
        <dbReference type="Proteomes" id="UP001630127"/>
    </source>
</evidence>
<sequence length="521" mass="58472">MEEEPFMTTKAISSLVLAGALVLLGQLYHVLILKPRRIRSKLLKQGIKGPSPVFLYGNIPEMKSIQIQTHSSVEGKTAENLSHAWPATVFPHLQQWRNEYGPVFVYSTGNVQTLCIMDPEIVKELSLSNSLNLGKPSYIARDYGPLFGQGIFTSNGPYWAFQRKIIAPEFYLDKVKDMISLMVDSTSTILQFWKSKTKDQTGDVEIRVDEDLTSLSADIISRACFGGSYSQGEEIFSKLHALQKLMSKRNIGVPGSRYFPSKHNREACRLKEEIDSMILNVVKVRNEAKHDKDLLQLILDAAKSDGDKSGLPSDFACNKFIIDNCKSIYFAGHETTALSASWCLMLLAKHPEWQARVRAEVLEVCRHNPPGADELRSMKLLNMVTQEALRLYPPSAFLAREALQDINLKGILVPKGINIQVPVAFLHQHPELWGTDAHTFNPERFADGIARACKIPQAYMPFGAGSRICVGQHFAMTELKVILSLVLSQFSFSLSPTYRHSPAFQLVIKPQYGVKLHVRRL</sequence>
<dbReference type="EMBL" id="JBJUIK010000001">
    <property type="protein sequence ID" value="KAL3537100.1"/>
    <property type="molecule type" value="Genomic_DNA"/>
</dbReference>
<evidence type="ECO:0000256" key="3">
    <source>
        <dbReference type="ARBA" id="ARBA00022617"/>
    </source>
</evidence>
<evidence type="ECO:0000256" key="4">
    <source>
        <dbReference type="ARBA" id="ARBA00022692"/>
    </source>
</evidence>
<evidence type="ECO:0000256" key="6">
    <source>
        <dbReference type="ARBA" id="ARBA00022989"/>
    </source>
</evidence>
<evidence type="ECO:0000256" key="5">
    <source>
        <dbReference type="ARBA" id="ARBA00022723"/>
    </source>
</evidence>
<comment type="cofactor">
    <cofactor evidence="11">
        <name>heme</name>
        <dbReference type="ChEBI" id="CHEBI:30413"/>
    </cofactor>
</comment>
<keyword evidence="6 13" id="KW-1133">Transmembrane helix</keyword>
<dbReference type="AlphaFoldDB" id="A0ABD3B0P8"/>
<dbReference type="InterPro" id="IPR017972">
    <property type="entry name" value="Cyt_P450_CS"/>
</dbReference>
<dbReference type="Proteomes" id="UP001630127">
    <property type="component" value="Unassembled WGS sequence"/>
</dbReference>
<evidence type="ECO:0000256" key="7">
    <source>
        <dbReference type="ARBA" id="ARBA00023002"/>
    </source>
</evidence>
<dbReference type="PRINTS" id="PR00385">
    <property type="entry name" value="P450"/>
</dbReference>
<name>A0ABD3B0P8_9GENT</name>
<reference evidence="14 15" key="1">
    <citation type="submission" date="2024-11" db="EMBL/GenBank/DDBJ databases">
        <title>A near-complete genome assembly of Cinchona calisaya.</title>
        <authorList>
            <person name="Lian D.C."/>
            <person name="Zhao X.W."/>
            <person name="Wei L."/>
        </authorList>
    </citation>
    <scope>NUCLEOTIDE SEQUENCE [LARGE SCALE GENOMIC DNA]</scope>
    <source>
        <tissue evidence="14">Nenye</tissue>
    </source>
</reference>
<dbReference type="PROSITE" id="PS00086">
    <property type="entry name" value="CYTOCHROME_P450"/>
    <property type="match status" value="1"/>
</dbReference>
<keyword evidence="8 11" id="KW-0408">Iron</keyword>
<dbReference type="GO" id="GO:0004497">
    <property type="term" value="F:monooxygenase activity"/>
    <property type="evidence" value="ECO:0007669"/>
    <property type="project" value="UniProtKB-KW"/>
</dbReference>
<comment type="subcellular location">
    <subcellularLocation>
        <location evidence="1">Membrane</location>
    </subcellularLocation>
</comment>
<dbReference type="PANTHER" id="PTHR24282:SF260">
    <property type="entry name" value="CYTOCHROME P450 714C2-LIKE"/>
    <property type="match status" value="1"/>
</dbReference>
<comment type="similarity">
    <text evidence="2 12">Belongs to the cytochrome P450 family.</text>
</comment>
<evidence type="ECO:0008006" key="16">
    <source>
        <dbReference type="Google" id="ProtNLM"/>
    </source>
</evidence>
<keyword evidence="4 13" id="KW-0812">Transmembrane</keyword>
<keyword evidence="7 12" id="KW-0560">Oxidoreductase</keyword>
<dbReference type="PRINTS" id="PR00463">
    <property type="entry name" value="EP450I"/>
</dbReference>
<evidence type="ECO:0000256" key="9">
    <source>
        <dbReference type="ARBA" id="ARBA00023033"/>
    </source>
</evidence>
<comment type="caution">
    <text evidence="14">The sequence shown here is derived from an EMBL/GenBank/DDBJ whole genome shotgun (WGS) entry which is preliminary data.</text>
</comment>
<evidence type="ECO:0000256" key="12">
    <source>
        <dbReference type="RuleBase" id="RU000461"/>
    </source>
</evidence>
<dbReference type="InterPro" id="IPR001128">
    <property type="entry name" value="Cyt_P450"/>
</dbReference>
<evidence type="ECO:0000313" key="14">
    <source>
        <dbReference type="EMBL" id="KAL3537100.1"/>
    </source>
</evidence>
<keyword evidence="3 11" id="KW-0349">Heme</keyword>
<keyword evidence="9 12" id="KW-0503">Monooxygenase</keyword>
<dbReference type="PANTHER" id="PTHR24282">
    <property type="entry name" value="CYTOCHROME P450 FAMILY MEMBER"/>
    <property type="match status" value="1"/>
</dbReference>
<evidence type="ECO:0000256" key="10">
    <source>
        <dbReference type="ARBA" id="ARBA00023136"/>
    </source>
</evidence>
<keyword evidence="10 13" id="KW-0472">Membrane</keyword>
<accession>A0ABD3B0P8</accession>
<keyword evidence="5 11" id="KW-0479">Metal-binding</keyword>
<dbReference type="InterPro" id="IPR036396">
    <property type="entry name" value="Cyt_P450_sf"/>
</dbReference>
<organism evidence="14 15">
    <name type="scientific">Cinchona calisaya</name>
    <dbReference type="NCBI Taxonomy" id="153742"/>
    <lineage>
        <taxon>Eukaryota</taxon>
        <taxon>Viridiplantae</taxon>
        <taxon>Streptophyta</taxon>
        <taxon>Embryophyta</taxon>
        <taxon>Tracheophyta</taxon>
        <taxon>Spermatophyta</taxon>
        <taxon>Magnoliopsida</taxon>
        <taxon>eudicotyledons</taxon>
        <taxon>Gunneridae</taxon>
        <taxon>Pentapetalae</taxon>
        <taxon>asterids</taxon>
        <taxon>lamiids</taxon>
        <taxon>Gentianales</taxon>
        <taxon>Rubiaceae</taxon>
        <taxon>Cinchonoideae</taxon>
        <taxon>Cinchoneae</taxon>
        <taxon>Cinchona</taxon>
    </lineage>
</organism>
<dbReference type="Gene3D" id="1.10.630.10">
    <property type="entry name" value="Cytochrome P450"/>
    <property type="match status" value="1"/>
</dbReference>
<dbReference type="Pfam" id="PF00067">
    <property type="entry name" value="p450"/>
    <property type="match status" value="1"/>
</dbReference>
<proteinExistence type="inferred from homology"/>
<evidence type="ECO:0000256" key="11">
    <source>
        <dbReference type="PIRSR" id="PIRSR602401-1"/>
    </source>
</evidence>
<keyword evidence="15" id="KW-1185">Reference proteome</keyword>
<protein>
    <recommendedName>
        <fullName evidence="16">Cytochrome P450</fullName>
    </recommendedName>
</protein>
<dbReference type="SUPFAM" id="SSF48264">
    <property type="entry name" value="Cytochrome P450"/>
    <property type="match status" value="1"/>
</dbReference>
<dbReference type="GO" id="GO:0016020">
    <property type="term" value="C:membrane"/>
    <property type="evidence" value="ECO:0007669"/>
    <property type="project" value="UniProtKB-SubCell"/>
</dbReference>
<gene>
    <name evidence="14" type="ORF">ACH5RR_000466</name>
</gene>